<evidence type="ECO:0000256" key="4">
    <source>
        <dbReference type="ARBA" id="ARBA00023136"/>
    </source>
</evidence>
<keyword evidence="8" id="KW-1185">Reference proteome</keyword>
<dbReference type="GO" id="GO:0016020">
    <property type="term" value="C:membrane"/>
    <property type="evidence" value="ECO:0007669"/>
    <property type="project" value="UniProtKB-SubCell"/>
</dbReference>
<protein>
    <submittedName>
        <fullName evidence="7">Fatty acid hydroxylase family protein</fullName>
    </submittedName>
</protein>
<feature type="transmembrane region" description="Helical" evidence="5">
    <location>
        <begin position="55"/>
        <end position="80"/>
    </location>
</feature>
<dbReference type="GO" id="GO:0016491">
    <property type="term" value="F:oxidoreductase activity"/>
    <property type="evidence" value="ECO:0007669"/>
    <property type="project" value="InterPro"/>
</dbReference>
<reference evidence="7 8" key="1">
    <citation type="submission" date="2019-09" db="EMBL/GenBank/DDBJ databases">
        <title>Polymorphobacter sp. isolated from a lake in China.</title>
        <authorList>
            <person name="Liu Z."/>
        </authorList>
    </citation>
    <scope>NUCLEOTIDE SEQUENCE [LARGE SCALE GENOMIC DNA]</scope>
    <source>
        <strain evidence="7 8">D40P</strain>
    </source>
</reference>
<keyword evidence="3 5" id="KW-1133">Transmembrane helix</keyword>
<evidence type="ECO:0000313" key="7">
    <source>
        <dbReference type="EMBL" id="MQT16178.1"/>
    </source>
</evidence>
<dbReference type="GO" id="GO:0005506">
    <property type="term" value="F:iron ion binding"/>
    <property type="evidence" value="ECO:0007669"/>
    <property type="project" value="InterPro"/>
</dbReference>
<dbReference type="PANTHER" id="PTHR11863">
    <property type="entry name" value="STEROL DESATURASE"/>
    <property type="match status" value="1"/>
</dbReference>
<accession>A0A7C9GT12</accession>
<feature type="transmembrane region" description="Helical" evidence="5">
    <location>
        <begin position="154"/>
        <end position="184"/>
    </location>
</feature>
<dbReference type="RefSeq" id="WP_152576606.1">
    <property type="nucleotide sequence ID" value="NZ_JAATJI010000001.1"/>
</dbReference>
<feature type="transmembrane region" description="Helical" evidence="5">
    <location>
        <begin position="6"/>
        <end position="34"/>
    </location>
</feature>
<dbReference type="Proteomes" id="UP000481327">
    <property type="component" value="Unassembled WGS sequence"/>
</dbReference>
<feature type="domain" description="Fatty acid hydroxylase" evidence="6">
    <location>
        <begin position="102"/>
        <end position="236"/>
    </location>
</feature>
<dbReference type="InterPro" id="IPR006694">
    <property type="entry name" value="Fatty_acid_hydroxylase"/>
</dbReference>
<evidence type="ECO:0000256" key="2">
    <source>
        <dbReference type="ARBA" id="ARBA00022692"/>
    </source>
</evidence>
<dbReference type="GO" id="GO:0008610">
    <property type="term" value="P:lipid biosynthetic process"/>
    <property type="evidence" value="ECO:0007669"/>
    <property type="project" value="InterPro"/>
</dbReference>
<feature type="transmembrane region" description="Helical" evidence="5">
    <location>
        <begin position="92"/>
        <end position="114"/>
    </location>
</feature>
<evidence type="ECO:0000256" key="5">
    <source>
        <dbReference type="SAM" id="Phobius"/>
    </source>
</evidence>
<keyword evidence="2 5" id="KW-0812">Transmembrane</keyword>
<gene>
    <name evidence="7" type="ORF">F3168_02750</name>
</gene>
<dbReference type="EMBL" id="WIOL01000001">
    <property type="protein sequence ID" value="MQT16178.1"/>
    <property type="molecule type" value="Genomic_DNA"/>
</dbReference>
<dbReference type="AlphaFoldDB" id="A0A7C9GT12"/>
<sequence>MIDPVLLAIGTAQTTLIVIVRYLATSGGFAWWTARRGIATGPRDPARRSRQIRDEIRWSLVSAVIYGIPAGIMIACWHYFGLTAIRTEFDTAAALWWLPSIALYLFLHDTWFYWTHRWMHAPRIFKAVHAVHHASKPPTAWAAMSFHPWEALSGAFVIPLLAFVIPIHWTALAVVLTIATVMGVTNHMGWEMFPARWINGWFGRHIITASHHETHHARYTCNYGLYFRFWDRLCKTDKGLTSF</sequence>
<name>A0A7C9GT12_9SPHN</name>
<comment type="caution">
    <text evidence="7">The sequence shown here is derived from an EMBL/GenBank/DDBJ whole genome shotgun (WGS) entry which is preliminary data.</text>
</comment>
<proteinExistence type="predicted"/>
<evidence type="ECO:0000256" key="1">
    <source>
        <dbReference type="ARBA" id="ARBA00004370"/>
    </source>
</evidence>
<organism evidence="7 8">
    <name type="scientific">Sandarakinorhabdus fusca</name>
    <dbReference type="NCBI Taxonomy" id="1439888"/>
    <lineage>
        <taxon>Bacteria</taxon>
        <taxon>Pseudomonadati</taxon>
        <taxon>Pseudomonadota</taxon>
        <taxon>Alphaproteobacteria</taxon>
        <taxon>Sphingomonadales</taxon>
        <taxon>Sphingosinicellaceae</taxon>
        <taxon>Sandarakinorhabdus</taxon>
    </lineage>
</organism>
<evidence type="ECO:0000256" key="3">
    <source>
        <dbReference type="ARBA" id="ARBA00022989"/>
    </source>
</evidence>
<comment type="subcellular location">
    <subcellularLocation>
        <location evidence="1">Membrane</location>
    </subcellularLocation>
</comment>
<evidence type="ECO:0000313" key="8">
    <source>
        <dbReference type="Proteomes" id="UP000481327"/>
    </source>
</evidence>
<dbReference type="InterPro" id="IPR050307">
    <property type="entry name" value="Sterol_Desaturase_Related"/>
</dbReference>
<dbReference type="Pfam" id="PF04116">
    <property type="entry name" value="FA_hydroxylase"/>
    <property type="match status" value="1"/>
</dbReference>
<keyword evidence="4 5" id="KW-0472">Membrane</keyword>
<evidence type="ECO:0000259" key="6">
    <source>
        <dbReference type="Pfam" id="PF04116"/>
    </source>
</evidence>